<accession>A0A8J6CKE5</accession>
<feature type="compositionally biased region" description="Basic and acidic residues" evidence="2">
    <location>
        <begin position="729"/>
        <end position="738"/>
    </location>
</feature>
<dbReference type="SUPFAM" id="SSF48371">
    <property type="entry name" value="ARM repeat"/>
    <property type="match status" value="1"/>
</dbReference>
<feature type="region of interest" description="Disordered" evidence="2">
    <location>
        <begin position="610"/>
        <end position="644"/>
    </location>
</feature>
<dbReference type="EMBL" id="JAGTXO010000001">
    <property type="protein sequence ID" value="KAG8470993.1"/>
    <property type="molecule type" value="Genomic_DNA"/>
</dbReference>
<dbReference type="Gene3D" id="1.25.10.10">
    <property type="entry name" value="Leucine-rich Repeat Variant"/>
    <property type="match status" value="1"/>
</dbReference>
<keyword evidence="1" id="KW-0175">Coiled coil</keyword>
<dbReference type="PROSITE" id="PS50096">
    <property type="entry name" value="IQ"/>
    <property type="match status" value="1"/>
</dbReference>
<feature type="coiled-coil region" evidence="1">
    <location>
        <begin position="405"/>
        <end position="459"/>
    </location>
</feature>
<dbReference type="InterPro" id="IPR011989">
    <property type="entry name" value="ARM-like"/>
</dbReference>
<dbReference type="InterPro" id="IPR016024">
    <property type="entry name" value="ARM-type_fold"/>
</dbReference>
<name>A0A8J6CKE5_DIALT</name>
<evidence type="ECO:0000313" key="3">
    <source>
        <dbReference type="EMBL" id="KAG8470993.1"/>
    </source>
</evidence>
<feature type="coiled-coil region" evidence="1">
    <location>
        <begin position="877"/>
        <end position="911"/>
    </location>
</feature>
<feature type="compositionally biased region" description="Low complexity" evidence="2">
    <location>
        <begin position="739"/>
        <end position="760"/>
    </location>
</feature>
<evidence type="ECO:0000313" key="4">
    <source>
        <dbReference type="Proteomes" id="UP000751190"/>
    </source>
</evidence>
<dbReference type="AlphaFoldDB" id="A0A8J6CKE5"/>
<reference evidence="3" key="1">
    <citation type="submission" date="2021-05" db="EMBL/GenBank/DDBJ databases">
        <title>The genome of the haptophyte Pavlova lutheri (Diacronema luteri, Pavlovales) - a model for lipid biosynthesis in eukaryotic algae.</title>
        <authorList>
            <person name="Hulatt C.J."/>
            <person name="Posewitz M.C."/>
        </authorList>
    </citation>
    <scope>NUCLEOTIDE SEQUENCE</scope>
    <source>
        <strain evidence="3">NIVA-4/92</strain>
    </source>
</reference>
<feature type="region of interest" description="Disordered" evidence="2">
    <location>
        <begin position="306"/>
        <end position="354"/>
    </location>
</feature>
<evidence type="ECO:0000256" key="1">
    <source>
        <dbReference type="SAM" id="Coils"/>
    </source>
</evidence>
<proteinExistence type="predicted"/>
<evidence type="ECO:0000256" key="2">
    <source>
        <dbReference type="SAM" id="MobiDB-lite"/>
    </source>
</evidence>
<comment type="caution">
    <text evidence="3">The sequence shown here is derived from an EMBL/GenBank/DDBJ whole genome shotgun (WGS) entry which is preliminary data.</text>
</comment>
<feature type="compositionally biased region" description="Gly residues" evidence="2">
    <location>
        <begin position="706"/>
        <end position="715"/>
    </location>
</feature>
<gene>
    <name evidence="3" type="ORF">KFE25_009414</name>
</gene>
<organism evidence="3 4">
    <name type="scientific">Diacronema lutheri</name>
    <name type="common">Unicellular marine alga</name>
    <name type="synonym">Monochrysis lutheri</name>
    <dbReference type="NCBI Taxonomy" id="2081491"/>
    <lineage>
        <taxon>Eukaryota</taxon>
        <taxon>Haptista</taxon>
        <taxon>Haptophyta</taxon>
        <taxon>Pavlovophyceae</taxon>
        <taxon>Pavlovales</taxon>
        <taxon>Pavlovaceae</taxon>
        <taxon>Diacronema</taxon>
    </lineage>
</organism>
<feature type="region of interest" description="Disordered" evidence="2">
    <location>
        <begin position="368"/>
        <end position="395"/>
    </location>
</feature>
<feature type="region of interest" description="Disordered" evidence="2">
    <location>
        <begin position="668"/>
        <end position="820"/>
    </location>
</feature>
<feature type="region of interest" description="Disordered" evidence="2">
    <location>
        <begin position="1055"/>
        <end position="1077"/>
    </location>
</feature>
<dbReference type="OrthoDB" id="10664371at2759"/>
<feature type="region of interest" description="Disordered" evidence="2">
    <location>
        <begin position="847"/>
        <end position="874"/>
    </location>
</feature>
<sequence>MPAYEGYGHEYEASALNALGVSFEDGLDKVYNDDDGSLEYGDADARALRVVAEEEVEEESAEYTFAGAFTALVDAMSEAAPADKAPYATELAKVLTQLPSEEEGSIVRAAAESRAVLYLVAASRNSPTDMPLAMSAMCCLVNLADMGAQAQILAEGGLSLMLGSVDHVDKHTQSFALAGLMNMTHGGSEAVREVLRREHVEQVLERLMEADDESVRQYAGSTLHNLAHFERVEAAPASAPAERPEASAEAEARAELVKALVQERLESEQLTFWAITTCQRHAHAWLERRRSARAQSRAAQLLIAATPAPPPPSMVPLTGVPPTDAQLAPHRGGGARGAQRESERAPGASQRSTADAMREMMEMLAFDSVPQPGDGAEDEWAQSGEEEEGADDDETIGEMERLARNSAAARELAEAEATASDAEAAAAAQAEREGLAHMLAELEERRIRAEEQAAAEDAAVAAVAAAEAEAMRAKADAAGVSSGQPVAPADLIGVRAADMAVASSAAADKAAKKEKAAARFRADVAAERAADVADGALDDVEKGEGARADWTASALDFVHAEAHAPADLPPVHTANRNFALEHAEAAARAEARRTRARVRDEAAARVQARARGMAARAERRRRASAADGADAARRPPLPRLASADSICSAGGDEAALEELKQLLLGVDAGESEPSRREHAPDGAWGAARATDANAPPSPPRTSGTPPFGGVGGGSRRGSAAAPQSATSTHAERLRDAREAAAAARAASIAADAPRLRSPPSRRVRTGETREAAPLRLQPLRARPASADRVRLRRSPSAQRLPTRRPDSAVPGGARAGRVERVESLTNVPPTIARLGDARGLTQLARAAWGGTPRSTGAADSAERSPSGSPGEAGAQGVDVLERALEQLIDAREELLRELHEIAREASSARDTFSSRVLDANALYVELTHASVAVIDLLRKWARAVDEQVVRSEGRSDDGVWRTAVREEDYERDGHSYLDRMAVDTLFLAAQRALPPPQHACTTRLCSALELTLLQRGARGPPAPTQRQEELHREVRRQTARMEAAHALLEARPARLGRADRPRGLATSSHGPPSPRAARVTRVHRVLGPAWCNGHACVRASLVDGSIHIVPVEQIEPKVLLAWRGRAAA</sequence>
<dbReference type="Proteomes" id="UP000751190">
    <property type="component" value="Unassembled WGS sequence"/>
</dbReference>
<keyword evidence="4" id="KW-1185">Reference proteome</keyword>
<protein>
    <submittedName>
        <fullName evidence="3">Uncharacterized protein</fullName>
    </submittedName>
</protein>
<feature type="compositionally biased region" description="Acidic residues" evidence="2">
    <location>
        <begin position="375"/>
        <end position="395"/>
    </location>
</feature>